<reference evidence="1" key="1">
    <citation type="submission" date="2021-10" db="EMBL/GenBank/DDBJ databases">
        <title>Streptomyces nigrumlapis sp.nov.,an antimicrobial producing actinobacterium isolated from Black Gobi rocks.</title>
        <authorList>
            <person name="Wen Y."/>
            <person name="Zhang W."/>
            <person name="Liu X.G."/>
        </authorList>
    </citation>
    <scope>NUCLEOTIDE SEQUENCE</scope>
    <source>
        <strain evidence="1">ST13-2-2</strain>
    </source>
</reference>
<dbReference type="EMBL" id="CP086322">
    <property type="protein sequence ID" value="UQA95881.1"/>
    <property type="molecule type" value="Genomic_DNA"/>
</dbReference>
<organism evidence="1 2">
    <name type="scientific">Streptomyces halobius</name>
    <dbReference type="NCBI Taxonomy" id="2879846"/>
    <lineage>
        <taxon>Bacteria</taxon>
        <taxon>Bacillati</taxon>
        <taxon>Actinomycetota</taxon>
        <taxon>Actinomycetes</taxon>
        <taxon>Kitasatosporales</taxon>
        <taxon>Streptomycetaceae</taxon>
        <taxon>Streptomyces</taxon>
    </lineage>
</organism>
<name>A0ABY4MHS1_9ACTN</name>
<sequence length="63" mass="6819">MTDTPQEQLDGFVQAINDLHLATVRDEDARRASDAAANLHSGSGYLYAPTEVLEAFSRAIEIG</sequence>
<protein>
    <submittedName>
        <fullName evidence="1">Uncharacterized protein</fullName>
    </submittedName>
</protein>
<gene>
    <name evidence="1" type="ORF">K9S39_32025</name>
</gene>
<dbReference type="RefSeq" id="WP_248866792.1">
    <property type="nucleotide sequence ID" value="NZ_CP086322.1"/>
</dbReference>
<dbReference type="Proteomes" id="UP000830115">
    <property type="component" value="Chromosome"/>
</dbReference>
<accession>A0ABY4MHS1</accession>
<keyword evidence="2" id="KW-1185">Reference proteome</keyword>
<evidence type="ECO:0000313" key="1">
    <source>
        <dbReference type="EMBL" id="UQA95881.1"/>
    </source>
</evidence>
<proteinExistence type="predicted"/>
<evidence type="ECO:0000313" key="2">
    <source>
        <dbReference type="Proteomes" id="UP000830115"/>
    </source>
</evidence>